<evidence type="ECO:0000259" key="7">
    <source>
        <dbReference type="Pfam" id="PF00078"/>
    </source>
</evidence>
<evidence type="ECO:0000256" key="6">
    <source>
        <dbReference type="ARBA" id="ARBA00022918"/>
    </source>
</evidence>
<organism evidence="9 10">
    <name type="scientific">Dryococelus australis</name>
    <dbReference type="NCBI Taxonomy" id="614101"/>
    <lineage>
        <taxon>Eukaryota</taxon>
        <taxon>Metazoa</taxon>
        <taxon>Ecdysozoa</taxon>
        <taxon>Arthropoda</taxon>
        <taxon>Hexapoda</taxon>
        <taxon>Insecta</taxon>
        <taxon>Pterygota</taxon>
        <taxon>Neoptera</taxon>
        <taxon>Polyneoptera</taxon>
        <taxon>Phasmatodea</taxon>
        <taxon>Verophasmatodea</taxon>
        <taxon>Anareolatae</taxon>
        <taxon>Phasmatidae</taxon>
        <taxon>Eurycanthinae</taxon>
        <taxon>Dryococelus</taxon>
    </lineage>
</organism>
<dbReference type="Gene3D" id="3.30.70.270">
    <property type="match status" value="1"/>
</dbReference>
<evidence type="ECO:0000259" key="8">
    <source>
        <dbReference type="Pfam" id="PF17917"/>
    </source>
</evidence>
<dbReference type="Pfam" id="PF00078">
    <property type="entry name" value="RVT_1"/>
    <property type="match status" value="1"/>
</dbReference>
<dbReference type="Gene3D" id="3.10.20.370">
    <property type="match status" value="1"/>
</dbReference>
<keyword evidence="10" id="KW-1185">Reference proteome</keyword>
<dbReference type="EMBL" id="JARBHB010000004">
    <property type="protein sequence ID" value="KAJ8886570.1"/>
    <property type="molecule type" value="Genomic_DNA"/>
</dbReference>
<dbReference type="SUPFAM" id="SSF56672">
    <property type="entry name" value="DNA/RNA polymerases"/>
    <property type="match status" value="1"/>
</dbReference>
<dbReference type="Gene3D" id="3.10.10.10">
    <property type="entry name" value="HIV Type 1 Reverse Transcriptase, subunit A, domain 1"/>
    <property type="match status" value="1"/>
</dbReference>
<dbReference type="InterPro" id="IPR041373">
    <property type="entry name" value="RT_RNaseH"/>
</dbReference>
<protein>
    <recommendedName>
        <fullName evidence="11">Reverse transcriptase domain-containing protein</fullName>
    </recommendedName>
</protein>
<evidence type="ECO:0000313" key="9">
    <source>
        <dbReference type="EMBL" id="KAJ8886570.1"/>
    </source>
</evidence>
<evidence type="ECO:0000256" key="2">
    <source>
        <dbReference type="ARBA" id="ARBA00022695"/>
    </source>
</evidence>
<accession>A0ABQ9HQZ3</accession>
<gene>
    <name evidence="9" type="ORF">PR048_012782</name>
</gene>
<evidence type="ECO:0000256" key="4">
    <source>
        <dbReference type="ARBA" id="ARBA00022759"/>
    </source>
</evidence>
<comment type="caution">
    <text evidence="9">The sequence shown here is derived from an EMBL/GenBank/DDBJ whole genome shotgun (WGS) entry which is preliminary data.</text>
</comment>
<keyword evidence="3" id="KW-0540">Nuclease</keyword>
<keyword evidence="4" id="KW-0255">Endonuclease</keyword>
<dbReference type="Proteomes" id="UP001159363">
    <property type="component" value="Chromosome X"/>
</dbReference>
<feature type="domain" description="Reverse transcriptase RNase H-like" evidence="8">
    <location>
        <begin position="207"/>
        <end position="276"/>
    </location>
</feature>
<keyword evidence="5" id="KW-0378">Hydrolase</keyword>
<keyword evidence="6" id="KW-0695">RNA-directed DNA polymerase</keyword>
<dbReference type="InterPro" id="IPR043128">
    <property type="entry name" value="Rev_trsase/Diguanyl_cyclase"/>
</dbReference>
<dbReference type="InterPro" id="IPR000477">
    <property type="entry name" value="RT_dom"/>
</dbReference>
<evidence type="ECO:0000256" key="1">
    <source>
        <dbReference type="ARBA" id="ARBA00022679"/>
    </source>
</evidence>
<evidence type="ECO:0000256" key="3">
    <source>
        <dbReference type="ARBA" id="ARBA00022722"/>
    </source>
</evidence>
<dbReference type="InterPro" id="IPR043502">
    <property type="entry name" value="DNA/RNA_pol_sf"/>
</dbReference>
<sequence>MIFLMHCVIVLKKSCYRWKTKVFCLKYDYSQWASPIVCVLKRMTKSYCYSLSKTEDLFQKFHECNVFCRIDLSNAYLRLEVDKSSREFLTINTICGLYVYNRLCFEFSSSVIDKSLEGIKYCGGYQDDILIGGKDYNSCKSVLYAVLSHLNDYKVKINIQKIKSYLGLFNYDHKFIKMAPDVIGPLHNLLRNRLSWEWTDEGEKAFFDDSTYGVGAVLSQLHNGIEKPVAFESAPLNNAQKIYSQLHGGAMSIVNGVTKFHKILMGNQFTIVTDHDHDH</sequence>
<proteinExistence type="predicted"/>
<name>A0ABQ9HQZ3_9NEOP</name>
<keyword evidence="2" id="KW-0548">Nucleotidyltransferase</keyword>
<dbReference type="PANTHER" id="PTHR37984:SF13">
    <property type="entry name" value="RIBONUCLEASE H"/>
    <property type="match status" value="1"/>
</dbReference>
<keyword evidence="1" id="KW-0808">Transferase</keyword>
<dbReference type="Pfam" id="PF17917">
    <property type="entry name" value="RT_RNaseH"/>
    <property type="match status" value="1"/>
</dbReference>
<evidence type="ECO:0008006" key="11">
    <source>
        <dbReference type="Google" id="ProtNLM"/>
    </source>
</evidence>
<dbReference type="PANTHER" id="PTHR37984">
    <property type="entry name" value="PROTEIN CBG26694"/>
    <property type="match status" value="1"/>
</dbReference>
<dbReference type="InterPro" id="IPR050951">
    <property type="entry name" value="Retrovirus_Pol_polyprotein"/>
</dbReference>
<reference evidence="9 10" key="1">
    <citation type="submission" date="2023-02" db="EMBL/GenBank/DDBJ databases">
        <title>LHISI_Scaffold_Assembly.</title>
        <authorList>
            <person name="Stuart O.P."/>
            <person name="Cleave R."/>
            <person name="Magrath M.J.L."/>
            <person name="Mikheyev A.S."/>
        </authorList>
    </citation>
    <scope>NUCLEOTIDE SEQUENCE [LARGE SCALE GENOMIC DNA]</scope>
    <source>
        <strain evidence="9">Daus_M_001</strain>
        <tissue evidence="9">Leg muscle</tissue>
    </source>
</reference>
<evidence type="ECO:0000313" key="10">
    <source>
        <dbReference type="Proteomes" id="UP001159363"/>
    </source>
</evidence>
<feature type="domain" description="Reverse transcriptase" evidence="7">
    <location>
        <begin position="11"/>
        <end position="165"/>
    </location>
</feature>
<evidence type="ECO:0000256" key="5">
    <source>
        <dbReference type="ARBA" id="ARBA00022801"/>
    </source>
</evidence>